<dbReference type="Proteomes" id="UP001059824">
    <property type="component" value="Chromosome"/>
</dbReference>
<dbReference type="RefSeq" id="WP_260763322.1">
    <property type="nucleotide sequence ID" value="NZ_CP045921.1"/>
</dbReference>
<proteinExistence type="predicted"/>
<name>A0A857MRP5_9BACT</name>
<keyword evidence="2" id="KW-1185">Reference proteome</keyword>
<protein>
    <submittedName>
        <fullName evidence="1">Uncharacterized protein</fullName>
    </submittedName>
</protein>
<evidence type="ECO:0000313" key="2">
    <source>
        <dbReference type="Proteomes" id="UP001059824"/>
    </source>
</evidence>
<dbReference type="AlphaFoldDB" id="A0A857MRP5"/>
<dbReference type="KEGG" id="mama:GII36_05585"/>
<sequence>MPSTAIRSTRIGFYYQDLYAILVFLSNYEAKRKMEKFFVDFEYDSTNKKSYDLLVELIDNSGVPTQEVYEVKTGQYFKEKTGLVFETVADYAKLRKNSVLSINDKSTVIISKDRAVAVRNFRDHAQRLHHYTTLSTEDAQSALQYFKDKLSSDCYDSDDDLHTSIRAIVFEEGSPLTVIAGDPDSDIKDNVREKVRRVARNLPISFPNPIAFPEDMLIHELLSIIQSKAGTQESLIDEFRSAMINYYARYKLQTEGISPGSGGSLELACNDIEQLMNVYEGVAIPAETTQTEGGEVS</sequence>
<dbReference type="EMBL" id="CP045921">
    <property type="protein sequence ID" value="QHN43290.1"/>
    <property type="molecule type" value="Genomic_DNA"/>
</dbReference>
<reference evidence="1" key="1">
    <citation type="journal article" date="2021" name="Nat. Microbiol.">
        <title>Cocultivation of an ultrasmall environmental parasitic bacterium with lytic ability against bacteria associated with wastewater foams.</title>
        <authorList>
            <person name="Batinovic S."/>
            <person name="Rose J.J.A."/>
            <person name="Ratcliffe J."/>
            <person name="Seviour R.J."/>
            <person name="Petrovski S."/>
        </authorList>
    </citation>
    <scope>NUCLEOTIDE SEQUENCE</scope>
    <source>
        <strain evidence="1">JR1</strain>
    </source>
</reference>
<evidence type="ECO:0000313" key="1">
    <source>
        <dbReference type="EMBL" id="QHN43290.1"/>
    </source>
</evidence>
<gene>
    <name evidence="1" type="ORF">GII36_05585</name>
</gene>
<accession>A0A857MRP5</accession>
<organism evidence="1 2">
    <name type="scientific">Candidatus Mycosynbacter amalyticus</name>
    <dbReference type="NCBI Taxonomy" id="2665156"/>
    <lineage>
        <taxon>Bacteria</taxon>
        <taxon>Candidatus Saccharimonadota</taxon>
        <taxon>Candidatus Saccharimonadota incertae sedis</taxon>
        <taxon>Candidatus Mycosynbacter</taxon>
    </lineage>
</organism>